<evidence type="ECO:0000256" key="2">
    <source>
        <dbReference type="ARBA" id="ARBA00022475"/>
    </source>
</evidence>
<keyword evidence="3 10" id="KW-0812">Transmembrane</keyword>
<feature type="transmembrane region" description="Helical" evidence="10">
    <location>
        <begin position="311"/>
        <end position="330"/>
    </location>
</feature>
<sequence length="371" mass="41643">MKLLEKYFCSTELIGQVHDHLIILLVSHIFLSITAVLGNALILLALYRESSLHPASKLLYRNLAITDICVGFTVDPLGIIRFTPMANKQGHICYQVYKCSVIISYALCSVSLLTMTVLSLDRLLALLLGLRYRQVVTLKRTYATITLLWLVSTINATMYLLNPQITYLSANVGIALCLVTSILVYSRIFLTLRHNQIQVQGHVSQAQQRQSPAIPLNIARYRKAVSMYNHLIILPVLHIFVFITAVLGNTLILIALYKENSLHRPSKVLYCNLAIADLCVGITAVPLAVLRFMVMMKRKWNICRIVFDSNFIISYSLGGVSLLTTTTISLDRLLALVLGLRYRQVVTLKKTYATITTLWFVAIVSAATHLF</sequence>
<feature type="transmembrane region" description="Helical" evidence="10">
    <location>
        <begin position="350"/>
        <end position="370"/>
    </location>
</feature>
<gene>
    <name evidence="12" type="ORF">PLOB_00002141</name>
</gene>
<evidence type="ECO:0000259" key="11">
    <source>
        <dbReference type="PROSITE" id="PS50262"/>
    </source>
</evidence>
<evidence type="ECO:0000256" key="4">
    <source>
        <dbReference type="ARBA" id="ARBA00022989"/>
    </source>
</evidence>
<dbReference type="InterPro" id="IPR000276">
    <property type="entry name" value="GPCR_Rhodpsn"/>
</dbReference>
<feature type="domain" description="G-protein coupled receptors family 1 profile" evidence="11">
    <location>
        <begin position="38"/>
        <end position="177"/>
    </location>
</feature>
<feature type="transmembrane region" description="Helical" evidence="10">
    <location>
        <begin position="59"/>
        <end position="82"/>
    </location>
</feature>
<dbReference type="InterPro" id="IPR017452">
    <property type="entry name" value="GPCR_Rhodpsn_7TM"/>
</dbReference>
<comment type="subcellular location">
    <subcellularLocation>
        <location evidence="1">Cell membrane</location>
        <topology evidence="1">Multi-pass membrane protein</topology>
    </subcellularLocation>
</comment>
<evidence type="ECO:0000256" key="7">
    <source>
        <dbReference type="ARBA" id="ARBA00023170"/>
    </source>
</evidence>
<evidence type="ECO:0000256" key="3">
    <source>
        <dbReference type="ARBA" id="ARBA00022692"/>
    </source>
</evidence>
<dbReference type="PRINTS" id="PR00237">
    <property type="entry name" value="GPCRRHODOPSN"/>
</dbReference>
<dbReference type="Gene3D" id="1.20.1070.10">
    <property type="entry name" value="Rhodopsin 7-helix transmembrane proteins"/>
    <property type="match status" value="2"/>
</dbReference>
<keyword evidence="8" id="KW-0325">Glycoprotein</keyword>
<keyword evidence="6 10" id="KW-0472">Membrane</keyword>
<comment type="caution">
    <text evidence="12">The sequence shown here is derived from an EMBL/GenBank/DDBJ whole genome shotgun (WGS) entry which is preliminary data.</text>
</comment>
<dbReference type="Proteomes" id="UP001159405">
    <property type="component" value="Unassembled WGS sequence"/>
</dbReference>
<feature type="transmembrane region" description="Helical" evidence="10">
    <location>
        <begin position="167"/>
        <end position="190"/>
    </location>
</feature>
<feature type="non-terminal residue" evidence="12">
    <location>
        <position position="371"/>
    </location>
</feature>
<evidence type="ECO:0000256" key="6">
    <source>
        <dbReference type="ARBA" id="ARBA00023136"/>
    </source>
</evidence>
<evidence type="ECO:0000256" key="8">
    <source>
        <dbReference type="ARBA" id="ARBA00023180"/>
    </source>
</evidence>
<name>A0ABN8Q844_9CNID</name>
<dbReference type="PROSITE" id="PS50262">
    <property type="entry name" value="G_PROTEIN_RECEP_F1_2"/>
    <property type="match status" value="2"/>
</dbReference>
<feature type="transmembrane region" description="Helical" evidence="10">
    <location>
        <begin position="102"/>
        <end position="130"/>
    </location>
</feature>
<protein>
    <recommendedName>
        <fullName evidence="11">G-protein coupled receptors family 1 profile domain-containing protein</fullName>
    </recommendedName>
</protein>
<dbReference type="EMBL" id="CALNXK010000107">
    <property type="protein sequence ID" value="CAH3157266.1"/>
    <property type="molecule type" value="Genomic_DNA"/>
</dbReference>
<keyword evidence="5" id="KW-0297">G-protein coupled receptor</keyword>
<proteinExistence type="predicted"/>
<feature type="transmembrane region" description="Helical" evidence="10">
    <location>
        <begin position="269"/>
        <end position="290"/>
    </location>
</feature>
<keyword evidence="13" id="KW-1185">Reference proteome</keyword>
<evidence type="ECO:0000256" key="5">
    <source>
        <dbReference type="ARBA" id="ARBA00023040"/>
    </source>
</evidence>
<dbReference type="PANTHER" id="PTHR24246">
    <property type="entry name" value="OLFACTORY RECEPTOR AND ADENOSINE RECEPTOR"/>
    <property type="match status" value="1"/>
</dbReference>
<accession>A0ABN8Q844</accession>
<reference evidence="12 13" key="1">
    <citation type="submission" date="2022-05" db="EMBL/GenBank/DDBJ databases">
        <authorList>
            <consortium name="Genoscope - CEA"/>
            <person name="William W."/>
        </authorList>
    </citation>
    <scope>NUCLEOTIDE SEQUENCE [LARGE SCALE GENOMIC DNA]</scope>
</reference>
<evidence type="ECO:0000256" key="1">
    <source>
        <dbReference type="ARBA" id="ARBA00004651"/>
    </source>
</evidence>
<evidence type="ECO:0000313" key="12">
    <source>
        <dbReference type="EMBL" id="CAH3157266.1"/>
    </source>
</evidence>
<keyword evidence="7" id="KW-0675">Receptor</keyword>
<dbReference type="Pfam" id="PF00001">
    <property type="entry name" value="7tm_1"/>
    <property type="match status" value="2"/>
</dbReference>
<feature type="domain" description="G-protein coupled receptors family 1 profile" evidence="11">
    <location>
        <begin position="248"/>
        <end position="371"/>
    </location>
</feature>
<feature type="transmembrane region" description="Helical" evidence="10">
    <location>
        <begin position="20"/>
        <end position="47"/>
    </location>
</feature>
<organism evidence="12 13">
    <name type="scientific">Porites lobata</name>
    <dbReference type="NCBI Taxonomy" id="104759"/>
    <lineage>
        <taxon>Eukaryota</taxon>
        <taxon>Metazoa</taxon>
        <taxon>Cnidaria</taxon>
        <taxon>Anthozoa</taxon>
        <taxon>Hexacorallia</taxon>
        <taxon>Scleractinia</taxon>
        <taxon>Fungiina</taxon>
        <taxon>Poritidae</taxon>
        <taxon>Porites</taxon>
    </lineage>
</organism>
<keyword evidence="2" id="KW-1003">Cell membrane</keyword>
<dbReference type="PANTHER" id="PTHR24246:SF27">
    <property type="entry name" value="ADENOSINE RECEPTOR, ISOFORM A"/>
    <property type="match status" value="1"/>
</dbReference>
<keyword evidence="9" id="KW-0807">Transducer</keyword>
<dbReference type="SUPFAM" id="SSF81321">
    <property type="entry name" value="Family A G protein-coupled receptor-like"/>
    <property type="match status" value="2"/>
</dbReference>
<evidence type="ECO:0000256" key="9">
    <source>
        <dbReference type="ARBA" id="ARBA00023224"/>
    </source>
</evidence>
<evidence type="ECO:0000313" key="13">
    <source>
        <dbReference type="Proteomes" id="UP001159405"/>
    </source>
</evidence>
<evidence type="ECO:0000256" key="10">
    <source>
        <dbReference type="SAM" id="Phobius"/>
    </source>
</evidence>
<dbReference type="CDD" id="cd00637">
    <property type="entry name" value="7tm_classA_rhodopsin-like"/>
    <property type="match status" value="2"/>
</dbReference>
<feature type="transmembrane region" description="Helical" evidence="10">
    <location>
        <begin position="231"/>
        <end position="257"/>
    </location>
</feature>
<keyword evidence="4 10" id="KW-1133">Transmembrane helix</keyword>